<dbReference type="Gene3D" id="2.40.30.110">
    <property type="entry name" value="Aminomethyltransferase beta-barrel domains"/>
    <property type="match status" value="1"/>
</dbReference>
<dbReference type="EMBL" id="FRAP01000007">
    <property type="protein sequence ID" value="SHK50682.1"/>
    <property type="molecule type" value="Genomic_DNA"/>
</dbReference>
<dbReference type="InterPro" id="IPR032503">
    <property type="entry name" value="FAO_M"/>
</dbReference>
<organism evidence="5 6">
    <name type="scientific">Pseudonocardia thermophila</name>
    <dbReference type="NCBI Taxonomy" id="1848"/>
    <lineage>
        <taxon>Bacteria</taxon>
        <taxon>Bacillati</taxon>
        <taxon>Actinomycetota</taxon>
        <taxon>Actinomycetes</taxon>
        <taxon>Pseudonocardiales</taxon>
        <taxon>Pseudonocardiaceae</taxon>
        <taxon>Pseudonocardia</taxon>
    </lineage>
</organism>
<feature type="domain" description="FAD dependent oxidoreductase" evidence="2">
    <location>
        <begin position="9"/>
        <end position="370"/>
    </location>
</feature>
<dbReference type="InterPro" id="IPR036188">
    <property type="entry name" value="FAD/NAD-bd_sf"/>
</dbReference>
<feature type="domain" description="FAD dependent oxidoreductase central" evidence="4">
    <location>
        <begin position="374"/>
        <end position="426"/>
    </location>
</feature>
<evidence type="ECO:0000259" key="4">
    <source>
        <dbReference type="Pfam" id="PF16350"/>
    </source>
</evidence>
<dbReference type="InterPro" id="IPR006076">
    <property type="entry name" value="FAD-dep_OxRdtase"/>
</dbReference>
<dbReference type="RefSeq" id="WP_073456954.1">
    <property type="nucleotide sequence ID" value="NZ_CALGVN010000045.1"/>
</dbReference>
<dbReference type="Gene3D" id="3.30.1360.120">
    <property type="entry name" value="Probable tRNA modification gtpase trme, domain 1"/>
    <property type="match status" value="1"/>
</dbReference>
<dbReference type="Pfam" id="PF16350">
    <property type="entry name" value="FAO_M"/>
    <property type="match status" value="1"/>
</dbReference>
<accession>A0A1M6T0Z3</accession>
<dbReference type="PANTHER" id="PTHR43757:SF2">
    <property type="entry name" value="AMINOMETHYLTRANSFERASE, MITOCHONDRIAL"/>
    <property type="match status" value="1"/>
</dbReference>
<evidence type="ECO:0000259" key="3">
    <source>
        <dbReference type="Pfam" id="PF01571"/>
    </source>
</evidence>
<dbReference type="SUPFAM" id="SSF51905">
    <property type="entry name" value="FAD/NAD(P)-binding domain"/>
    <property type="match status" value="1"/>
</dbReference>
<dbReference type="InterPro" id="IPR027266">
    <property type="entry name" value="TrmE/GcvT-like"/>
</dbReference>
<dbReference type="InterPro" id="IPR006222">
    <property type="entry name" value="GCVT_N"/>
</dbReference>
<dbReference type="SUPFAM" id="SSF101790">
    <property type="entry name" value="Aminomethyltransferase beta-barrel domain"/>
    <property type="match status" value="1"/>
</dbReference>
<dbReference type="STRING" id="1848.SAMN05443637_10788"/>
<keyword evidence="6" id="KW-1185">Reference proteome</keyword>
<dbReference type="Pfam" id="PF01266">
    <property type="entry name" value="DAO"/>
    <property type="match status" value="1"/>
</dbReference>
<dbReference type="AlphaFoldDB" id="A0A1M6T0Z3"/>
<protein>
    <submittedName>
        <fullName evidence="5">Dimethylglycine oxidase</fullName>
    </submittedName>
</protein>
<dbReference type="InterPro" id="IPR028896">
    <property type="entry name" value="GcvT/YgfZ/DmdA"/>
</dbReference>
<evidence type="ECO:0000313" key="5">
    <source>
        <dbReference type="EMBL" id="SHK50682.1"/>
    </source>
</evidence>
<dbReference type="PANTHER" id="PTHR43757">
    <property type="entry name" value="AMINOMETHYLTRANSFERASE"/>
    <property type="match status" value="1"/>
</dbReference>
<dbReference type="SUPFAM" id="SSF103025">
    <property type="entry name" value="Folate-binding domain"/>
    <property type="match status" value="1"/>
</dbReference>
<dbReference type="Gene3D" id="3.30.9.10">
    <property type="entry name" value="D-Amino Acid Oxidase, subunit A, domain 2"/>
    <property type="match status" value="1"/>
</dbReference>
<dbReference type="Gene3D" id="3.30.70.1400">
    <property type="entry name" value="Aminomethyltransferase beta-barrel domains"/>
    <property type="match status" value="1"/>
</dbReference>
<proteinExistence type="inferred from homology"/>
<evidence type="ECO:0000313" key="6">
    <source>
        <dbReference type="Proteomes" id="UP000184363"/>
    </source>
</evidence>
<comment type="similarity">
    <text evidence="1">Belongs to the GcvT family.</text>
</comment>
<evidence type="ECO:0000256" key="1">
    <source>
        <dbReference type="ARBA" id="ARBA00008609"/>
    </source>
</evidence>
<reference evidence="5 6" key="1">
    <citation type="submission" date="2016-11" db="EMBL/GenBank/DDBJ databases">
        <authorList>
            <person name="Jaros S."/>
            <person name="Januszkiewicz K."/>
            <person name="Wedrychowicz H."/>
        </authorList>
    </citation>
    <scope>NUCLEOTIDE SEQUENCE [LARGE SCALE GENOMIC DNA]</scope>
    <source>
        <strain evidence="5 6">DSM 43832</strain>
    </source>
</reference>
<evidence type="ECO:0000259" key="2">
    <source>
        <dbReference type="Pfam" id="PF01266"/>
    </source>
</evidence>
<dbReference type="InterPro" id="IPR029043">
    <property type="entry name" value="GcvT/YgfZ_C"/>
</dbReference>
<name>A0A1M6T0Z3_PSETH</name>
<dbReference type="Gene3D" id="3.50.50.60">
    <property type="entry name" value="FAD/NAD(P)-binding domain"/>
    <property type="match status" value="1"/>
</dbReference>
<gene>
    <name evidence="5" type="ORF">SAMN05443637_10788</name>
</gene>
<sequence>MATVPATARVVVIGAGIVGNSLVHHLARLGWRDIVQIDKGPLPNPGGSTGHASNFIFPVDHSRELTDLTLDSMRQYKELGVFTESGGYEVARTEERMEELRRRMSSAKAWGIDAELVTPDHVVARIPFLDKDQILGAFWTPSVGVVDSLRAGTLMREAAQQAGALTTVPNVEVVGMDVERGRIKRVRTDKGDIEAEYVVIACGVWSPKLARMAGAAIPLTPAVHQMISVGPIPQLAERPGEISFPIVRDMDTFCYERQHGADMEVGSYAHRPILYDPEDIPTIEQAKLSPTELPFTADDFDPQLEQALELMPDALGADGAEIRYAINGLLSLTPDGAPILGETPEVKGLWSAAAVWVKEGPGVGRAVAEWMTQGWSEIDLAHSDIARFYPHQRTRQHVRARTSESFNKTYGIVHPAEQWASDRGKRLAPMHAATSAAGAVYFETAGWERPHWYASNEVLLGEYGDRVVPREHEWDSRWWSPIINAEHLAMRERAGIVDLTAFAIFDVVGPGALASVQHIVVAQADVPEGRLIYTPVLDPNGGFRSDLTIMRLAHDHFRVVTGAAHGMADLKWFRDNLADRAAVVDVTSAFTTIGLWGPKARDILGRLTDDDISNAGFPFFTCRPIQLGSVSVLASRISYVGELGWELYVPMEQGARVWDLLHEAGEPDGAVPVGIGVYGTTGRIEKGYRAYGFELDAERTIVEAGMARPRVKDADFIGRARYLEQREAGPRSVLCTLTVDDHISAGGQRRYMLGGEPIRTRDGGPLTDGNGRHPYVTTAGSAPSLGKHLLMAYLPPDEAYVGNQLAVSYMEQLYPVTVAAADATPLFDPDNARMRS</sequence>
<feature type="domain" description="GCVT N-terminal" evidence="3">
    <location>
        <begin position="430"/>
        <end position="708"/>
    </location>
</feature>
<dbReference type="Proteomes" id="UP000184363">
    <property type="component" value="Unassembled WGS sequence"/>
</dbReference>
<dbReference type="SUPFAM" id="SSF54373">
    <property type="entry name" value="FAD-linked reductases, C-terminal domain"/>
    <property type="match status" value="1"/>
</dbReference>
<dbReference type="Pfam" id="PF01571">
    <property type="entry name" value="GCV_T"/>
    <property type="match status" value="1"/>
</dbReference>
<dbReference type="OrthoDB" id="2055370at2"/>